<proteinExistence type="predicted"/>
<dbReference type="PANTHER" id="PTHR22726:SF18">
    <property type="entry name" value="PEPTIDASE M48 DOMAIN-CONTAINING PROTEIN"/>
    <property type="match status" value="1"/>
</dbReference>
<dbReference type="STRING" id="90262.A0A1X2I564"/>
<reference evidence="11 12" key="1">
    <citation type="submission" date="2016-07" db="EMBL/GenBank/DDBJ databases">
        <title>Pervasive Adenine N6-methylation of Active Genes in Fungi.</title>
        <authorList>
            <consortium name="DOE Joint Genome Institute"/>
            <person name="Mondo S.J."/>
            <person name="Dannebaum R.O."/>
            <person name="Kuo R.C."/>
            <person name="Labutti K."/>
            <person name="Haridas S."/>
            <person name="Kuo A."/>
            <person name="Salamov A."/>
            <person name="Ahrendt S.R."/>
            <person name="Lipzen A."/>
            <person name="Sullivan W."/>
            <person name="Andreopoulos W.B."/>
            <person name="Clum A."/>
            <person name="Lindquist E."/>
            <person name="Daum C."/>
            <person name="Ramamoorthy G.K."/>
            <person name="Gryganskyi A."/>
            <person name="Culley D."/>
            <person name="Magnuson J.K."/>
            <person name="James T.Y."/>
            <person name="O'Malley M.A."/>
            <person name="Stajich J.E."/>
            <person name="Spatafora J.W."/>
            <person name="Visel A."/>
            <person name="Grigoriev I.V."/>
        </authorList>
    </citation>
    <scope>NUCLEOTIDE SEQUENCE [LARGE SCALE GENOMIC DNA]</scope>
    <source>
        <strain evidence="11 12">NRRL 1336</strain>
    </source>
</reference>
<keyword evidence="9" id="KW-0472">Membrane</keyword>
<dbReference type="GO" id="GO:0006515">
    <property type="term" value="P:protein quality control for misfolded or incompletely synthesized proteins"/>
    <property type="evidence" value="ECO:0007669"/>
    <property type="project" value="TreeGrafter"/>
</dbReference>
<evidence type="ECO:0000256" key="5">
    <source>
        <dbReference type="ARBA" id="ARBA00022833"/>
    </source>
</evidence>
<keyword evidence="6" id="KW-0482">Metalloprotease</keyword>
<accession>A0A1X2I564</accession>
<keyword evidence="3" id="KW-0479">Metal-binding</keyword>
<dbReference type="Gene3D" id="3.30.2010.10">
    <property type="entry name" value="Metalloproteases ('zincins'), catalytic domain"/>
    <property type="match status" value="1"/>
</dbReference>
<feature type="compositionally biased region" description="Acidic residues" evidence="8">
    <location>
        <begin position="206"/>
        <end position="216"/>
    </location>
</feature>
<dbReference type="PANTHER" id="PTHR22726">
    <property type="entry name" value="METALLOENDOPEPTIDASE OMA1"/>
    <property type="match status" value="1"/>
</dbReference>
<dbReference type="Proteomes" id="UP000193560">
    <property type="component" value="Unassembled WGS sequence"/>
</dbReference>
<evidence type="ECO:0000256" key="7">
    <source>
        <dbReference type="SAM" id="Coils"/>
    </source>
</evidence>
<feature type="transmembrane region" description="Helical" evidence="9">
    <location>
        <begin position="102"/>
        <end position="123"/>
    </location>
</feature>
<evidence type="ECO:0000256" key="6">
    <source>
        <dbReference type="ARBA" id="ARBA00023049"/>
    </source>
</evidence>
<keyword evidence="7" id="KW-0175">Coiled coil</keyword>
<comment type="caution">
    <text evidence="11">The sequence shown here is derived from an EMBL/GenBank/DDBJ whole genome shotgun (WGS) entry which is preliminary data.</text>
</comment>
<keyword evidence="9" id="KW-1133">Transmembrane helix</keyword>
<dbReference type="GO" id="GO:0034982">
    <property type="term" value="P:mitochondrial protein processing"/>
    <property type="evidence" value="ECO:0007669"/>
    <property type="project" value="TreeGrafter"/>
</dbReference>
<feature type="coiled-coil region" evidence="7">
    <location>
        <begin position="364"/>
        <end position="405"/>
    </location>
</feature>
<comment type="cofactor">
    <cofactor evidence="1">
        <name>Zn(2+)</name>
        <dbReference type="ChEBI" id="CHEBI:29105"/>
    </cofactor>
</comment>
<evidence type="ECO:0000259" key="10">
    <source>
        <dbReference type="Pfam" id="PF01435"/>
    </source>
</evidence>
<dbReference type="OrthoDB" id="7464992at2759"/>
<dbReference type="Pfam" id="PF01435">
    <property type="entry name" value="Peptidase_M48"/>
    <property type="match status" value="1"/>
</dbReference>
<organism evidence="11 12">
    <name type="scientific">Absidia repens</name>
    <dbReference type="NCBI Taxonomy" id="90262"/>
    <lineage>
        <taxon>Eukaryota</taxon>
        <taxon>Fungi</taxon>
        <taxon>Fungi incertae sedis</taxon>
        <taxon>Mucoromycota</taxon>
        <taxon>Mucoromycotina</taxon>
        <taxon>Mucoromycetes</taxon>
        <taxon>Mucorales</taxon>
        <taxon>Cunninghamellaceae</taxon>
        <taxon>Absidia</taxon>
    </lineage>
</organism>
<evidence type="ECO:0000256" key="3">
    <source>
        <dbReference type="ARBA" id="ARBA00022723"/>
    </source>
</evidence>
<keyword evidence="9" id="KW-0812">Transmembrane</keyword>
<keyword evidence="4" id="KW-0378">Hydrolase</keyword>
<evidence type="ECO:0000256" key="8">
    <source>
        <dbReference type="SAM" id="MobiDB-lite"/>
    </source>
</evidence>
<evidence type="ECO:0000313" key="11">
    <source>
        <dbReference type="EMBL" id="ORZ09561.1"/>
    </source>
</evidence>
<evidence type="ECO:0000256" key="2">
    <source>
        <dbReference type="ARBA" id="ARBA00022670"/>
    </source>
</evidence>
<sequence length="486" mass="55074">MPLIRLLTTQRTKSTCCRQCLGRQIMGSNRLNQQQQRLLPIQPSVSFRSFHSSQTSKSPIIPLPAILLGLLKSGKLVSFVSLSSKTSLTLLPHTFRRDKGKLVGKILAGIPIAGLALLVAVGLDQAPNTSRLRFIYLSEQEEQEEVEKAIQELMEPKAGLIASSDSEAVLWLQTIVDNLAKAAQDDVRDPVRQYSNSQLLPVHENDDNDGDDDDDTDLKQQEPKKYEVHLICDGNTLNAMCAGRHIVMYDLMMQAMDYDETKIAVILSHEIAHSIQRHFVETHGFASLLLMLGDITRGVFWMVTESFGPYVNQKINEAITGFIALESEYTYNRQLEREADLVGLQILAKAGYDPRVAIDVWTTMAEIEDRIKELEDEQVKNSLQLQQQQQQAQQSSRQQQMTEQQPISVSSMVENLISIWFGSSHPPSQERVEYIRQHLDHSIELYDDAIKLNGEPLHFDWNTSLASDDSISQTSYFWGLLHYFFK</sequence>
<evidence type="ECO:0000256" key="1">
    <source>
        <dbReference type="ARBA" id="ARBA00001947"/>
    </source>
</evidence>
<evidence type="ECO:0000313" key="12">
    <source>
        <dbReference type="Proteomes" id="UP000193560"/>
    </source>
</evidence>
<dbReference type="GO" id="GO:0046872">
    <property type="term" value="F:metal ion binding"/>
    <property type="evidence" value="ECO:0007669"/>
    <property type="project" value="UniProtKB-KW"/>
</dbReference>
<evidence type="ECO:0000256" key="4">
    <source>
        <dbReference type="ARBA" id="ARBA00022801"/>
    </source>
</evidence>
<dbReference type="GO" id="GO:0005743">
    <property type="term" value="C:mitochondrial inner membrane"/>
    <property type="evidence" value="ECO:0007669"/>
    <property type="project" value="TreeGrafter"/>
</dbReference>
<protein>
    <submittedName>
        <fullName evidence="11">Peptidase family M48-domain-containing protein</fullName>
    </submittedName>
</protein>
<dbReference type="EMBL" id="MCGE01000027">
    <property type="protein sequence ID" value="ORZ09561.1"/>
    <property type="molecule type" value="Genomic_DNA"/>
</dbReference>
<feature type="domain" description="Peptidase M48" evidence="10">
    <location>
        <begin position="221"/>
        <end position="437"/>
    </location>
</feature>
<dbReference type="InterPro" id="IPR051156">
    <property type="entry name" value="Mito/Outer_Membr_Metalloprot"/>
</dbReference>
<keyword evidence="12" id="KW-1185">Reference proteome</keyword>
<feature type="region of interest" description="Disordered" evidence="8">
    <location>
        <begin position="194"/>
        <end position="218"/>
    </location>
</feature>
<evidence type="ECO:0000256" key="9">
    <source>
        <dbReference type="SAM" id="Phobius"/>
    </source>
</evidence>
<dbReference type="AlphaFoldDB" id="A0A1X2I564"/>
<name>A0A1X2I564_9FUNG</name>
<dbReference type="GO" id="GO:0004222">
    <property type="term" value="F:metalloendopeptidase activity"/>
    <property type="evidence" value="ECO:0007669"/>
    <property type="project" value="InterPro"/>
</dbReference>
<gene>
    <name evidence="11" type="ORF">BCR42DRAFT_423661</name>
</gene>
<keyword evidence="5" id="KW-0862">Zinc</keyword>
<dbReference type="InterPro" id="IPR001915">
    <property type="entry name" value="Peptidase_M48"/>
</dbReference>
<keyword evidence="2" id="KW-0645">Protease</keyword>